<dbReference type="InterPro" id="IPR036890">
    <property type="entry name" value="HATPase_C_sf"/>
</dbReference>
<evidence type="ECO:0000259" key="2">
    <source>
        <dbReference type="Pfam" id="PF13581"/>
    </source>
</evidence>
<gene>
    <name evidence="3" type="ORF">EV385_3225</name>
</gene>
<proteinExistence type="predicted"/>
<comment type="caution">
    <text evidence="3">The sequence shown here is derived from an EMBL/GenBank/DDBJ whole genome shotgun (WGS) entry which is preliminary data.</text>
</comment>
<evidence type="ECO:0000256" key="1">
    <source>
        <dbReference type="ARBA" id="ARBA00022527"/>
    </source>
</evidence>
<dbReference type="PANTHER" id="PTHR35526">
    <property type="entry name" value="ANTI-SIGMA-F FACTOR RSBW-RELATED"/>
    <property type="match status" value="1"/>
</dbReference>
<dbReference type="PANTHER" id="PTHR35526:SF6">
    <property type="entry name" value="SLR1861 PROTEIN"/>
    <property type="match status" value="1"/>
</dbReference>
<dbReference type="EMBL" id="SHKY01000001">
    <property type="protein sequence ID" value="RZU51398.1"/>
    <property type="molecule type" value="Genomic_DNA"/>
</dbReference>
<dbReference type="Pfam" id="PF13581">
    <property type="entry name" value="HATPase_c_2"/>
    <property type="match status" value="1"/>
</dbReference>
<feature type="domain" description="Histidine kinase/HSP90-like ATPase" evidence="2">
    <location>
        <begin position="7"/>
        <end position="134"/>
    </location>
</feature>
<dbReference type="OrthoDB" id="9792240at2"/>
<reference evidence="3 4" key="1">
    <citation type="submission" date="2019-02" db="EMBL/GenBank/DDBJ databases">
        <title>Sequencing the genomes of 1000 actinobacteria strains.</title>
        <authorList>
            <person name="Klenk H.-P."/>
        </authorList>
    </citation>
    <scope>NUCLEOTIDE SEQUENCE [LARGE SCALE GENOMIC DNA]</scope>
    <source>
        <strain evidence="3 4">DSM 45162</strain>
    </source>
</reference>
<dbReference type="SUPFAM" id="SSF55874">
    <property type="entry name" value="ATPase domain of HSP90 chaperone/DNA topoisomerase II/histidine kinase"/>
    <property type="match status" value="1"/>
</dbReference>
<keyword evidence="1" id="KW-0723">Serine/threonine-protein kinase</keyword>
<organism evidence="3 4">
    <name type="scientific">Krasilnikovia cinnamomea</name>
    <dbReference type="NCBI Taxonomy" id="349313"/>
    <lineage>
        <taxon>Bacteria</taxon>
        <taxon>Bacillati</taxon>
        <taxon>Actinomycetota</taxon>
        <taxon>Actinomycetes</taxon>
        <taxon>Micromonosporales</taxon>
        <taxon>Micromonosporaceae</taxon>
        <taxon>Krasilnikovia</taxon>
    </lineage>
</organism>
<dbReference type="CDD" id="cd16936">
    <property type="entry name" value="HATPase_RsbW-like"/>
    <property type="match status" value="1"/>
</dbReference>
<dbReference type="Proteomes" id="UP000292564">
    <property type="component" value="Unassembled WGS sequence"/>
</dbReference>
<dbReference type="GO" id="GO:0004674">
    <property type="term" value="F:protein serine/threonine kinase activity"/>
    <property type="evidence" value="ECO:0007669"/>
    <property type="project" value="UniProtKB-KW"/>
</dbReference>
<sequence length="143" mass="15617">MRTLTVPAVTDSLAAVNELLADLIGAAGMSEDTAYRLRLATEELFVNIVRHGYGPDDRGGRVTIEADLTADEVWVRLIDTAPPFDPFDAPEPTGLDLPLQDREPGSLGLYLTRHSVDAASHEYVDGANRTTVVIRRETETQRG</sequence>
<keyword evidence="1" id="KW-0808">Transferase</keyword>
<evidence type="ECO:0000313" key="4">
    <source>
        <dbReference type="Proteomes" id="UP000292564"/>
    </source>
</evidence>
<dbReference type="Gene3D" id="3.30.565.10">
    <property type="entry name" value="Histidine kinase-like ATPase, C-terminal domain"/>
    <property type="match status" value="1"/>
</dbReference>
<dbReference type="InterPro" id="IPR003594">
    <property type="entry name" value="HATPase_dom"/>
</dbReference>
<name>A0A4Q7ZKE5_9ACTN</name>
<protein>
    <submittedName>
        <fullName evidence="3">Anti-sigma regulatory factor (Ser/Thr protein kinase)</fullName>
    </submittedName>
</protein>
<dbReference type="RefSeq" id="WP_130510165.1">
    <property type="nucleotide sequence ID" value="NZ_SHKY01000001.1"/>
</dbReference>
<dbReference type="InterPro" id="IPR050267">
    <property type="entry name" value="Anti-sigma-factor_SerPK"/>
</dbReference>
<keyword evidence="4" id="KW-1185">Reference proteome</keyword>
<accession>A0A4Q7ZKE5</accession>
<evidence type="ECO:0000313" key="3">
    <source>
        <dbReference type="EMBL" id="RZU51398.1"/>
    </source>
</evidence>
<dbReference type="AlphaFoldDB" id="A0A4Q7ZKE5"/>
<keyword evidence="1" id="KW-0418">Kinase</keyword>